<evidence type="ECO:0000313" key="2">
    <source>
        <dbReference type="EMBL" id="GAA3817568.1"/>
    </source>
</evidence>
<proteinExistence type="predicted"/>
<dbReference type="EMBL" id="BAABDE010000023">
    <property type="protein sequence ID" value="GAA3817568.1"/>
    <property type="molecule type" value="Genomic_DNA"/>
</dbReference>
<gene>
    <name evidence="2" type="ORF">GCM10022403_058810</name>
</gene>
<dbReference type="SMART" id="SM00530">
    <property type="entry name" value="HTH_XRE"/>
    <property type="match status" value="1"/>
</dbReference>
<evidence type="ECO:0000259" key="1">
    <source>
        <dbReference type="PROSITE" id="PS50943"/>
    </source>
</evidence>
<dbReference type="Proteomes" id="UP001501009">
    <property type="component" value="Unassembled WGS sequence"/>
</dbReference>
<feature type="domain" description="HTH cro/C1-type" evidence="1">
    <location>
        <begin position="41"/>
        <end position="88"/>
    </location>
</feature>
<dbReference type="PROSITE" id="PS50943">
    <property type="entry name" value="HTH_CROC1"/>
    <property type="match status" value="1"/>
</dbReference>
<dbReference type="Pfam" id="PF13560">
    <property type="entry name" value="HTH_31"/>
    <property type="match status" value="1"/>
</dbReference>
<accession>A0ABP7IG96</accession>
<dbReference type="InterPro" id="IPR001387">
    <property type="entry name" value="Cro/C1-type_HTH"/>
</dbReference>
<protein>
    <submittedName>
        <fullName evidence="2">Helix-turn-helix transcriptional regulator</fullName>
    </submittedName>
</protein>
<dbReference type="RefSeq" id="WP_275779736.1">
    <property type="nucleotide sequence ID" value="NZ_BAABDE010000023.1"/>
</dbReference>
<dbReference type="InterPro" id="IPR041413">
    <property type="entry name" value="MLTR_LBD"/>
</dbReference>
<keyword evidence="3" id="KW-1185">Reference proteome</keyword>
<sequence length="292" mass="32425">MNENTESTTREALADFLRRRRDALSPEVVGLQSGQRRRTPGLRRDEVARLANMSTTYYERLEQGRGPQPSAAILAGLASALRLAPDARAYLYLLAGRNEPTAENPDDVVDPELFSVMRAVEATCPAFVTDDLGTLVAQNELHTTLFGHLVGLPGWEGNLFWHWFCSGDGWRQLALNSAEQQEAMGHNYVAHLRLILAERGYDPAAAELVAELRGTSAEFSRMWDEHHVARAAAAIVSVLDDRVGRLDFKYSLMLGTRSRQRLFTFHAVPGTLTQQRLAGLLYVPGDAVSTHR</sequence>
<dbReference type="Pfam" id="PF17765">
    <property type="entry name" value="MLTR_LBD"/>
    <property type="match status" value="1"/>
</dbReference>
<evidence type="ECO:0000313" key="3">
    <source>
        <dbReference type="Proteomes" id="UP001501009"/>
    </source>
</evidence>
<reference evidence="3" key="1">
    <citation type="journal article" date="2019" name="Int. J. Syst. Evol. Microbiol.">
        <title>The Global Catalogue of Microorganisms (GCM) 10K type strain sequencing project: providing services to taxonomists for standard genome sequencing and annotation.</title>
        <authorList>
            <consortium name="The Broad Institute Genomics Platform"/>
            <consortium name="The Broad Institute Genome Sequencing Center for Infectious Disease"/>
            <person name="Wu L."/>
            <person name="Ma J."/>
        </authorList>
    </citation>
    <scope>NUCLEOTIDE SEQUENCE [LARGE SCALE GENOMIC DNA]</scope>
    <source>
        <strain evidence="3">JCM 17138</strain>
    </source>
</reference>
<dbReference type="Gene3D" id="1.10.260.40">
    <property type="entry name" value="lambda repressor-like DNA-binding domains"/>
    <property type="match status" value="1"/>
</dbReference>
<dbReference type="PANTHER" id="PTHR35010:SF2">
    <property type="entry name" value="BLL4672 PROTEIN"/>
    <property type="match status" value="1"/>
</dbReference>
<dbReference type="CDD" id="cd00093">
    <property type="entry name" value="HTH_XRE"/>
    <property type="match status" value="1"/>
</dbReference>
<comment type="caution">
    <text evidence="2">The sequence shown here is derived from an EMBL/GenBank/DDBJ whole genome shotgun (WGS) entry which is preliminary data.</text>
</comment>
<dbReference type="SUPFAM" id="SSF47413">
    <property type="entry name" value="lambda repressor-like DNA-binding domains"/>
    <property type="match status" value="1"/>
</dbReference>
<organism evidence="2 3">
    <name type="scientific">Streptomyces coacervatus</name>
    <dbReference type="NCBI Taxonomy" id="647381"/>
    <lineage>
        <taxon>Bacteria</taxon>
        <taxon>Bacillati</taxon>
        <taxon>Actinomycetota</taxon>
        <taxon>Actinomycetes</taxon>
        <taxon>Kitasatosporales</taxon>
        <taxon>Streptomycetaceae</taxon>
        <taxon>Streptomyces</taxon>
    </lineage>
</organism>
<dbReference type="Gene3D" id="3.30.450.180">
    <property type="match status" value="1"/>
</dbReference>
<name>A0ABP7IG96_9ACTN</name>
<dbReference type="InterPro" id="IPR010982">
    <property type="entry name" value="Lambda_DNA-bd_dom_sf"/>
</dbReference>
<dbReference type="PANTHER" id="PTHR35010">
    <property type="entry name" value="BLL4672 PROTEIN-RELATED"/>
    <property type="match status" value="1"/>
</dbReference>